<comment type="subcellular location">
    <subcellularLocation>
        <location evidence="5">Cytoplasm</location>
    </subcellularLocation>
</comment>
<dbReference type="GO" id="GO:0044780">
    <property type="term" value="P:bacterial-type flagellum assembly"/>
    <property type="evidence" value="ECO:0007669"/>
    <property type="project" value="UniProtKB-UniRule"/>
</dbReference>
<evidence type="ECO:0000256" key="1">
    <source>
        <dbReference type="ARBA" id="ARBA00022490"/>
    </source>
</evidence>
<sequence>MLTEKRIITFPLGIPGFETYRDFMFIPEENSPVAQLISQEEANIRFILLYPQLSFPEYLENIEVSDESIKNLNLDAGAKKLVDVWLILTLNHNDPTKTTANLRAPLLFNLPEGIGMQVILNDDKYMSRTPLFAQENKRSFLEGVVE</sequence>
<reference evidence="7" key="1">
    <citation type="submission" date="2018-02" db="EMBL/GenBank/DDBJ databases">
        <authorList>
            <person name="Hausmann B."/>
        </authorList>
    </citation>
    <scope>NUCLEOTIDE SEQUENCE [LARGE SCALE GENOMIC DNA]</scope>
    <source>
        <strain evidence="7">Peat soil MAG SbF1</strain>
    </source>
</reference>
<dbReference type="PANTHER" id="PTHR39190">
    <property type="entry name" value="FLAGELLAR ASSEMBLY FACTOR FLIW"/>
    <property type="match status" value="1"/>
</dbReference>
<keyword evidence="1 5" id="KW-0963">Cytoplasm</keyword>
<evidence type="ECO:0000256" key="4">
    <source>
        <dbReference type="ARBA" id="ARBA00023186"/>
    </source>
</evidence>
<dbReference type="Proteomes" id="UP000238916">
    <property type="component" value="Unassembled WGS sequence"/>
</dbReference>
<dbReference type="OrthoDB" id="9801235at2"/>
<organism evidence="6 7">
    <name type="scientific">Candidatus Desulfosporosinus infrequens</name>
    <dbReference type="NCBI Taxonomy" id="2043169"/>
    <lineage>
        <taxon>Bacteria</taxon>
        <taxon>Bacillati</taxon>
        <taxon>Bacillota</taxon>
        <taxon>Clostridia</taxon>
        <taxon>Eubacteriales</taxon>
        <taxon>Desulfitobacteriaceae</taxon>
        <taxon>Desulfosporosinus</taxon>
    </lineage>
</organism>
<evidence type="ECO:0000256" key="2">
    <source>
        <dbReference type="ARBA" id="ARBA00022795"/>
    </source>
</evidence>
<comment type="subunit">
    <text evidence="5">Interacts with translational regulator CsrA and flagellin(s).</text>
</comment>
<keyword evidence="3 5" id="KW-0810">Translation regulation</keyword>
<dbReference type="InterPro" id="IPR003775">
    <property type="entry name" value="Flagellar_assembly_factor_FliW"/>
</dbReference>
<keyword evidence="6" id="KW-0282">Flagellum</keyword>
<dbReference type="EMBL" id="OMOF01000765">
    <property type="protein sequence ID" value="SPF54667.1"/>
    <property type="molecule type" value="Genomic_DNA"/>
</dbReference>
<dbReference type="GO" id="GO:0005737">
    <property type="term" value="C:cytoplasm"/>
    <property type="evidence" value="ECO:0007669"/>
    <property type="project" value="UniProtKB-SubCell"/>
</dbReference>
<protein>
    <recommendedName>
        <fullName evidence="5">Flagellar assembly factor FliW</fullName>
    </recommendedName>
</protein>
<name>A0A2U3LRV3_9FIRM</name>
<keyword evidence="2 5" id="KW-1005">Bacterial flagellum biogenesis</keyword>
<dbReference type="GO" id="GO:0006417">
    <property type="term" value="P:regulation of translation"/>
    <property type="evidence" value="ECO:0007669"/>
    <property type="project" value="UniProtKB-KW"/>
</dbReference>
<dbReference type="PANTHER" id="PTHR39190:SF1">
    <property type="entry name" value="FLAGELLAR ASSEMBLY FACTOR FLIW"/>
    <property type="match status" value="1"/>
</dbReference>
<dbReference type="InterPro" id="IPR024046">
    <property type="entry name" value="Flagellar_assmbl_FliW_dom_sf"/>
</dbReference>
<comment type="function">
    <text evidence="5">Acts as an anti-CsrA protein, binds CsrA and prevents it from repressing translation of its target genes, one of which is flagellin. Binds to flagellin and participates in the assembly of the flagellum.</text>
</comment>
<dbReference type="Pfam" id="PF02623">
    <property type="entry name" value="FliW"/>
    <property type="match status" value="1"/>
</dbReference>
<keyword evidence="4 5" id="KW-0143">Chaperone</keyword>
<keyword evidence="6" id="KW-0969">Cilium</keyword>
<evidence type="ECO:0000313" key="7">
    <source>
        <dbReference type="Proteomes" id="UP000238916"/>
    </source>
</evidence>
<keyword evidence="6" id="KW-0966">Cell projection</keyword>
<accession>A0A2U3LRV3</accession>
<comment type="similarity">
    <text evidence="5">Belongs to the FliW family.</text>
</comment>
<evidence type="ECO:0000256" key="3">
    <source>
        <dbReference type="ARBA" id="ARBA00022845"/>
    </source>
</evidence>
<dbReference type="Gene3D" id="2.30.290.10">
    <property type="entry name" value="BH3618-like"/>
    <property type="match status" value="1"/>
</dbReference>
<gene>
    <name evidence="5 6" type="primary">fliW</name>
    <name evidence="6" type="ORF">SBF1_7880003</name>
</gene>
<dbReference type="HAMAP" id="MF_01185">
    <property type="entry name" value="FliW"/>
    <property type="match status" value="1"/>
</dbReference>
<evidence type="ECO:0000313" key="6">
    <source>
        <dbReference type="EMBL" id="SPF54667.1"/>
    </source>
</evidence>
<evidence type="ECO:0000256" key="5">
    <source>
        <dbReference type="HAMAP-Rule" id="MF_01185"/>
    </source>
</evidence>
<dbReference type="AlphaFoldDB" id="A0A2U3LRV3"/>
<proteinExistence type="inferred from homology"/>
<dbReference type="SUPFAM" id="SSF141457">
    <property type="entry name" value="BH3618-like"/>
    <property type="match status" value="1"/>
</dbReference>